<dbReference type="Gene3D" id="2.60.40.60">
    <property type="entry name" value="Cadherins"/>
    <property type="match status" value="1"/>
</dbReference>
<evidence type="ECO:0000256" key="1">
    <source>
        <dbReference type="ARBA" id="ARBA00022692"/>
    </source>
</evidence>
<evidence type="ECO:0000256" key="2">
    <source>
        <dbReference type="ARBA" id="ARBA00022989"/>
    </source>
</evidence>
<dbReference type="CDD" id="cd00146">
    <property type="entry name" value="PKD"/>
    <property type="match status" value="1"/>
</dbReference>
<dbReference type="EMBL" id="VNWK01000036">
    <property type="protein sequence ID" value="TXJ91055.1"/>
    <property type="molecule type" value="Genomic_DNA"/>
</dbReference>
<dbReference type="GO" id="GO:0007156">
    <property type="term" value="P:homophilic cell adhesion via plasma membrane adhesion molecules"/>
    <property type="evidence" value="ECO:0007669"/>
    <property type="project" value="InterPro"/>
</dbReference>
<dbReference type="SMART" id="SM00112">
    <property type="entry name" value="CA"/>
    <property type="match status" value="1"/>
</dbReference>
<evidence type="ECO:0000313" key="7">
    <source>
        <dbReference type="Proteomes" id="UP000266691"/>
    </source>
</evidence>
<feature type="domain" description="Cadherin" evidence="4">
    <location>
        <begin position="63"/>
        <end position="159"/>
    </location>
</feature>
<dbReference type="PROSITE" id="PS50268">
    <property type="entry name" value="CADHERIN_2"/>
    <property type="match status" value="1"/>
</dbReference>
<dbReference type="InterPro" id="IPR035986">
    <property type="entry name" value="PKD_dom_sf"/>
</dbReference>
<dbReference type="Gene3D" id="2.60.40.10">
    <property type="entry name" value="Immunoglobulins"/>
    <property type="match status" value="1"/>
</dbReference>
<dbReference type="EMBL" id="QXFI01000036">
    <property type="protein sequence ID" value="RIV42166.1"/>
    <property type="molecule type" value="Genomic_DNA"/>
</dbReference>
<evidence type="ECO:0000313" key="8">
    <source>
        <dbReference type="Proteomes" id="UP000321621"/>
    </source>
</evidence>
<keyword evidence="1" id="KW-0812">Transmembrane</keyword>
<dbReference type="InterPro" id="IPR002126">
    <property type="entry name" value="Cadherin-like_dom"/>
</dbReference>
<dbReference type="NCBIfam" id="TIGR02167">
    <property type="entry name" value="Liste_lipo_26"/>
    <property type="match status" value="9"/>
</dbReference>
<dbReference type="AlphaFoldDB" id="A0A3A1NCV3"/>
<feature type="domain" description="PKD" evidence="3">
    <location>
        <begin position="175"/>
        <end position="215"/>
    </location>
</feature>
<dbReference type="InterPro" id="IPR000601">
    <property type="entry name" value="PKD_dom"/>
</dbReference>
<sequence length="661" mass="72927">MVKSWSAFLVKESILSRLNNESNIMKIKSLCCAVVLLLICSCGKDDSPEPIKNNVPVIMDQGFTVSEDISDSETIGTIKATDIDKDELTFSITTNDNGLFEITNTGILTLVNGKALDYEVTKEHLIKVKVTDGIEEEEANITITVTNVIDTLAEDPDSFVTLWNIPENDFEIIIGTDSNYEYNYTIDWGDGTLEELTMQNPSHIYTSKGKYKVSIQGVFPAIKMGHTNLITEEGIEILKSLIGIEQWGTNIWESFNRAFSNCINMENHALDVPNLMNVEDMAGMFASFVFYELDFDSPSIFNADLSGWDVSNVTDMSGMFLRAELFNSDLSGWDVSNVTEMAGMFYEAKSFNSDLSNWNVSNVVNMSALFYNASSFNSNLSGWNVGNVIDMKGMFSGAKLFNADISMWDVSKVADMSNMFAYADLFNADISGWDVSNVTDMSYMFSGLKNFNIDIDTWQVGKVTKMTSMFAGAELFNADISSWNVGEVVTMASMFADAKSFNADISGWDVSNVTDMSAMFAEADSFNSDISNWNVSNVFNMLAMFAGADLFNIDISGWDIGNVQLMGVMFADAASFNQDLADWNISNVINMNDMLPNCGMSIENYSATLIGWANLANVPVNITLGATNMQYCLNGNAATARETLINNFGWTIEGDSAIDCD</sequence>
<dbReference type="PANTHER" id="PTHR24026">
    <property type="entry name" value="FAT ATYPICAL CADHERIN-RELATED"/>
    <property type="match status" value="1"/>
</dbReference>
<accession>A0A3A1NCV3</accession>
<keyword evidence="8" id="KW-1185">Reference proteome</keyword>
<evidence type="ECO:0000259" key="4">
    <source>
        <dbReference type="PROSITE" id="PS50268"/>
    </source>
</evidence>
<dbReference type="PANTHER" id="PTHR24026:SF126">
    <property type="entry name" value="PROTOCADHERIN FAT 4"/>
    <property type="match status" value="1"/>
</dbReference>
<dbReference type="Pfam" id="PF00028">
    <property type="entry name" value="Cadherin"/>
    <property type="match status" value="1"/>
</dbReference>
<dbReference type="InterPro" id="IPR011889">
    <property type="entry name" value="Liste_lipo_26"/>
</dbReference>
<keyword evidence="2" id="KW-1133">Transmembrane helix</keyword>
<evidence type="ECO:0000313" key="6">
    <source>
        <dbReference type="EMBL" id="TXJ91055.1"/>
    </source>
</evidence>
<dbReference type="CDD" id="cd11304">
    <property type="entry name" value="Cadherin_repeat"/>
    <property type="match status" value="1"/>
</dbReference>
<evidence type="ECO:0000313" key="5">
    <source>
        <dbReference type="EMBL" id="RIV42166.1"/>
    </source>
</evidence>
<gene>
    <name evidence="5" type="ORF">D2V05_18930</name>
    <name evidence="6" type="ORF">FQ017_18770</name>
</gene>
<proteinExistence type="predicted"/>
<dbReference type="Proteomes" id="UP000321621">
    <property type="component" value="Unassembled WGS sequence"/>
</dbReference>
<protein>
    <submittedName>
        <fullName evidence="5">BspA family leucine-rich repeat surface protein</fullName>
    </submittedName>
</protein>
<dbReference type="Gene3D" id="2.160.20.80">
    <property type="entry name" value="E3 ubiquitin-protein ligase SopA"/>
    <property type="match status" value="2"/>
</dbReference>
<dbReference type="SUPFAM" id="SSF49313">
    <property type="entry name" value="Cadherin-like"/>
    <property type="match status" value="1"/>
</dbReference>
<reference evidence="5 7" key="1">
    <citation type="submission" date="2018-08" db="EMBL/GenBank/DDBJ databases">
        <title>Proposal of Muricauda 72 sp.nov. and Muricauda NH166 sp.nov., isolated from seawater.</title>
        <authorList>
            <person name="Cheng H."/>
            <person name="Wu Y.-H."/>
            <person name="Guo L.-L."/>
            <person name="Xu X.-W."/>
        </authorList>
    </citation>
    <scope>NUCLEOTIDE SEQUENCE [LARGE SCALE GENOMIC DNA]</scope>
    <source>
        <strain evidence="5 7">72</strain>
    </source>
</reference>
<keyword evidence="2" id="KW-0472">Membrane</keyword>
<dbReference type="InterPro" id="IPR015919">
    <property type="entry name" value="Cadherin-like_sf"/>
</dbReference>
<dbReference type="Pfam" id="PF03382">
    <property type="entry name" value="DUF285"/>
    <property type="match status" value="2"/>
</dbReference>
<dbReference type="InterPro" id="IPR013783">
    <property type="entry name" value="Ig-like_fold"/>
</dbReference>
<evidence type="ECO:0000259" key="3">
    <source>
        <dbReference type="PROSITE" id="PS50093"/>
    </source>
</evidence>
<reference evidence="6 8" key="2">
    <citation type="submission" date="2019-07" db="EMBL/GenBank/DDBJ databases">
        <title>Draft genome of two Muricauda strains isolated from deep sea.</title>
        <authorList>
            <person name="Sun C."/>
        </authorList>
    </citation>
    <scope>NUCLEOTIDE SEQUENCE [LARGE SCALE GENOMIC DNA]</scope>
    <source>
        <strain evidence="6 8">72</strain>
    </source>
</reference>
<dbReference type="InterPro" id="IPR005046">
    <property type="entry name" value="DUF285"/>
</dbReference>
<dbReference type="SUPFAM" id="SSF49299">
    <property type="entry name" value="PKD domain"/>
    <property type="match status" value="1"/>
</dbReference>
<organism evidence="5 7">
    <name type="scientific">Flagellimonas pelagia</name>
    <dbReference type="NCBI Taxonomy" id="2306998"/>
    <lineage>
        <taxon>Bacteria</taxon>
        <taxon>Pseudomonadati</taxon>
        <taxon>Bacteroidota</taxon>
        <taxon>Flavobacteriia</taxon>
        <taxon>Flavobacteriales</taxon>
        <taxon>Flavobacteriaceae</taxon>
        <taxon>Flagellimonas</taxon>
    </lineage>
</organism>
<name>A0A3A1NCV3_9FLAO</name>
<dbReference type="GO" id="GO:0005886">
    <property type="term" value="C:plasma membrane"/>
    <property type="evidence" value="ECO:0007669"/>
    <property type="project" value="UniProtKB-SubCell"/>
</dbReference>
<dbReference type="Proteomes" id="UP000266691">
    <property type="component" value="Unassembled WGS sequence"/>
</dbReference>
<dbReference type="PROSITE" id="PS50093">
    <property type="entry name" value="PKD"/>
    <property type="match status" value="1"/>
</dbReference>
<dbReference type="GO" id="GO:0005509">
    <property type="term" value="F:calcium ion binding"/>
    <property type="evidence" value="ECO:0007669"/>
    <property type="project" value="InterPro"/>
</dbReference>
<comment type="caution">
    <text evidence="5">The sequence shown here is derived from an EMBL/GenBank/DDBJ whole genome shotgun (WGS) entry which is preliminary data.</text>
</comment>
<dbReference type="OrthoDB" id="9813840at2"/>
<dbReference type="SUPFAM" id="SSF141571">
    <property type="entry name" value="Pentapeptide repeat-like"/>
    <property type="match status" value="2"/>
</dbReference>